<gene>
    <name evidence="2" type="ORF">C8A03DRAFT_30639</name>
</gene>
<accession>A0AAN7HEZ6</accession>
<evidence type="ECO:0000256" key="1">
    <source>
        <dbReference type="SAM" id="MobiDB-lite"/>
    </source>
</evidence>
<proteinExistence type="predicted"/>
<reference evidence="2" key="1">
    <citation type="journal article" date="2023" name="Mol. Phylogenet. Evol.">
        <title>Genome-scale phylogeny and comparative genomics of the fungal order Sordariales.</title>
        <authorList>
            <person name="Hensen N."/>
            <person name="Bonometti L."/>
            <person name="Westerberg I."/>
            <person name="Brannstrom I.O."/>
            <person name="Guillou S."/>
            <person name="Cros-Aarteil S."/>
            <person name="Calhoun S."/>
            <person name="Haridas S."/>
            <person name="Kuo A."/>
            <person name="Mondo S."/>
            <person name="Pangilinan J."/>
            <person name="Riley R."/>
            <person name="LaButti K."/>
            <person name="Andreopoulos B."/>
            <person name="Lipzen A."/>
            <person name="Chen C."/>
            <person name="Yan M."/>
            <person name="Daum C."/>
            <person name="Ng V."/>
            <person name="Clum A."/>
            <person name="Steindorff A."/>
            <person name="Ohm R.A."/>
            <person name="Martin F."/>
            <person name="Silar P."/>
            <person name="Natvig D.O."/>
            <person name="Lalanne C."/>
            <person name="Gautier V."/>
            <person name="Ament-Velasquez S.L."/>
            <person name="Kruys A."/>
            <person name="Hutchinson M.I."/>
            <person name="Powell A.J."/>
            <person name="Barry K."/>
            <person name="Miller A.N."/>
            <person name="Grigoriev I.V."/>
            <person name="Debuchy R."/>
            <person name="Gladieux P."/>
            <person name="Hiltunen Thoren M."/>
            <person name="Johannesson H."/>
        </authorList>
    </citation>
    <scope>NUCLEOTIDE SEQUENCE</scope>
    <source>
        <strain evidence="2">CBS 532.94</strain>
    </source>
</reference>
<reference evidence="2" key="2">
    <citation type="submission" date="2023-05" db="EMBL/GenBank/DDBJ databases">
        <authorList>
            <consortium name="Lawrence Berkeley National Laboratory"/>
            <person name="Steindorff A."/>
            <person name="Hensen N."/>
            <person name="Bonometti L."/>
            <person name="Westerberg I."/>
            <person name="Brannstrom I.O."/>
            <person name="Guillou S."/>
            <person name="Cros-Aarteil S."/>
            <person name="Calhoun S."/>
            <person name="Haridas S."/>
            <person name="Kuo A."/>
            <person name="Mondo S."/>
            <person name="Pangilinan J."/>
            <person name="Riley R."/>
            <person name="Labutti K."/>
            <person name="Andreopoulos B."/>
            <person name="Lipzen A."/>
            <person name="Chen C."/>
            <person name="Yanf M."/>
            <person name="Daum C."/>
            <person name="Ng V."/>
            <person name="Clum A."/>
            <person name="Ohm R."/>
            <person name="Martin F."/>
            <person name="Silar P."/>
            <person name="Natvig D."/>
            <person name="Lalanne C."/>
            <person name="Gautier V."/>
            <person name="Ament-Velasquez S.L."/>
            <person name="Kruys A."/>
            <person name="Hutchinson M.I."/>
            <person name="Powell A.J."/>
            <person name="Barry K."/>
            <person name="Miller A.N."/>
            <person name="Grigoriev I.V."/>
            <person name="Debuchy R."/>
            <person name="Gladieux P."/>
            <person name="Thoren M.H."/>
            <person name="Johannesson H."/>
        </authorList>
    </citation>
    <scope>NUCLEOTIDE SEQUENCE</scope>
    <source>
        <strain evidence="2">CBS 532.94</strain>
    </source>
</reference>
<evidence type="ECO:0000313" key="3">
    <source>
        <dbReference type="Proteomes" id="UP001303760"/>
    </source>
</evidence>
<evidence type="ECO:0000313" key="2">
    <source>
        <dbReference type="EMBL" id="KAK4241158.1"/>
    </source>
</evidence>
<name>A0AAN7HEZ6_9PEZI</name>
<organism evidence="2 3">
    <name type="scientific">Achaetomium macrosporum</name>
    <dbReference type="NCBI Taxonomy" id="79813"/>
    <lineage>
        <taxon>Eukaryota</taxon>
        <taxon>Fungi</taxon>
        <taxon>Dikarya</taxon>
        <taxon>Ascomycota</taxon>
        <taxon>Pezizomycotina</taxon>
        <taxon>Sordariomycetes</taxon>
        <taxon>Sordariomycetidae</taxon>
        <taxon>Sordariales</taxon>
        <taxon>Chaetomiaceae</taxon>
        <taxon>Achaetomium</taxon>
    </lineage>
</organism>
<protein>
    <submittedName>
        <fullName evidence="2">Uncharacterized protein</fullName>
    </submittedName>
</protein>
<dbReference type="AlphaFoldDB" id="A0AAN7HEZ6"/>
<feature type="region of interest" description="Disordered" evidence="1">
    <location>
        <begin position="1"/>
        <end position="23"/>
    </location>
</feature>
<comment type="caution">
    <text evidence="2">The sequence shown here is derived from an EMBL/GenBank/DDBJ whole genome shotgun (WGS) entry which is preliminary data.</text>
</comment>
<keyword evidence="3" id="KW-1185">Reference proteome</keyword>
<feature type="region of interest" description="Disordered" evidence="1">
    <location>
        <begin position="161"/>
        <end position="194"/>
    </location>
</feature>
<dbReference type="Proteomes" id="UP001303760">
    <property type="component" value="Unassembled WGS sequence"/>
</dbReference>
<sequence>MAAFQRRSTSRREPTKTSSEMRNAVDCPAVDKALAYPDSLTVGKTYEAFLWPLPDELRADIQRATSGTLSTPTELLVDAKDAIDRGQFETMVNGHEVTLPAWGFRTVDEPGSCARARMCALTASGAGRAMELLLQRLGLDHTGHIIQAAGLRQLSIARQTASASPGLGPGSGPATVPSLPVQDRDKTLPSASGL</sequence>
<dbReference type="EMBL" id="MU860026">
    <property type="protein sequence ID" value="KAK4241158.1"/>
    <property type="molecule type" value="Genomic_DNA"/>
</dbReference>